<dbReference type="SUPFAM" id="SSF46689">
    <property type="entry name" value="Homeodomain-like"/>
    <property type="match status" value="1"/>
</dbReference>
<dbReference type="HOGENOM" id="CLU_069356_40_4_9"/>
<dbReference type="RefSeq" id="WP_046315122.1">
    <property type="nucleotide sequence ID" value="NZ_JBHSZT010000003.1"/>
</dbReference>
<dbReference type="InterPro" id="IPR001647">
    <property type="entry name" value="HTH_TetR"/>
</dbReference>
<dbReference type="EMBL" id="JXJQ01000001">
    <property type="protein sequence ID" value="KJY63349.1"/>
    <property type="molecule type" value="Genomic_DNA"/>
</dbReference>
<feature type="domain" description="HTH tetR-type" evidence="3">
    <location>
        <begin position="4"/>
        <end position="64"/>
    </location>
</feature>
<dbReference type="InterPro" id="IPR050624">
    <property type="entry name" value="HTH-type_Tx_Regulator"/>
</dbReference>
<dbReference type="AlphaFoldDB" id="A0A0F4LYF6"/>
<dbReference type="Pfam" id="PF00440">
    <property type="entry name" value="TetR_N"/>
    <property type="match status" value="1"/>
</dbReference>
<protein>
    <recommendedName>
        <fullName evidence="3">HTH tetR-type domain-containing protein</fullName>
    </recommendedName>
</protein>
<organism evidence="4 5">
    <name type="scientific">Bombilactobacillus mellifer</name>
    <dbReference type="NCBI Taxonomy" id="1218492"/>
    <lineage>
        <taxon>Bacteria</taxon>
        <taxon>Bacillati</taxon>
        <taxon>Bacillota</taxon>
        <taxon>Bacilli</taxon>
        <taxon>Lactobacillales</taxon>
        <taxon>Lactobacillaceae</taxon>
        <taxon>Bombilactobacillus</taxon>
    </lineage>
</organism>
<evidence type="ECO:0000313" key="5">
    <source>
        <dbReference type="Proteomes" id="UP000033558"/>
    </source>
</evidence>
<accession>A0A0F4LYF6</accession>
<keyword evidence="5" id="KW-1185">Reference proteome</keyword>
<evidence type="ECO:0000256" key="1">
    <source>
        <dbReference type="ARBA" id="ARBA00023125"/>
    </source>
</evidence>
<dbReference type="PATRIC" id="fig|1218492.5.peg.139"/>
<reference evidence="4 5" key="1">
    <citation type="submission" date="2015-01" db="EMBL/GenBank/DDBJ databases">
        <title>Comparative genomics of the lactic acid bacteria isolated from the honey bee gut.</title>
        <authorList>
            <person name="Ellegaard K.M."/>
            <person name="Tamarit D."/>
            <person name="Javelind E."/>
            <person name="Olofsson T."/>
            <person name="Andersson S.G."/>
            <person name="Vasquez A."/>
        </authorList>
    </citation>
    <scope>NUCLEOTIDE SEQUENCE [LARGE SCALE GENOMIC DNA]</scope>
    <source>
        <strain evidence="4 5">Bin4</strain>
    </source>
</reference>
<evidence type="ECO:0000256" key="2">
    <source>
        <dbReference type="PROSITE-ProRule" id="PRU00335"/>
    </source>
</evidence>
<gene>
    <name evidence="4" type="ORF">JG30_00280</name>
</gene>
<feature type="DNA-binding region" description="H-T-H motif" evidence="2">
    <location>
        <begin position="27"/>
        <end position="46"/>
    </location>
</feature>
<dbReference type="InterPro" id="IPR023772">
    <property type="entry name" value="DNA-bd_HTH_TetR-type_CS"/>
</dbReference>
<keyword evidence="1 2" id="KW-0238">DNA-binding</keyword>
<evidence type="ECO:0000259" key="3">
    <source>
        <dbReference type="PROSITE" id="PS50977"/>
    </source>
</evidence>
<dbReference type="OrthoDB" id="9179041at2"/>
<dbReference type="PANTHER" id="PTHR43479:SF11">
    <property type="entry name" value="ACREF_ENVCD OPERON REPRESSOR-RELATED"/>
    <property type="match status" value="1"/>
</dbReference>
<evidence type="ECO:0000313" key="4">
    <source>
        <dbReference type="EMBL" id="KJY63349.1"/>
    </source>
</evidence>
<name>A0A0F4LYF6_9LACO</name>
<dbReference type="STRING" id="1218492.JG30_00280"/>
<dbReference type="GO" id="GO:0003677">
    <property type="term" value="F:DNA binding"/>
    <property type="evidence" value="ECO:0007669"/>
    <property type="project" value="UniProtKB-UniRule"/>
</dbReference>
<dbReference type="InterPro" id="IPR009057">
    <property type="entry name" value="Homeodomain-like_sf"/>
</dbReference>
<dbReference type="Gene3D" id="1.10.357.10">
    <property type="entry name" value="Tetracycline Repressor, domain 2"/>
    <property type="match status" value="1"/>
</dbReference>
<dbReference type="PANTHER" id="PTHR43479">
    <property type="entry name" value="ACREF/ENVCD OPERON REPRESSOR-RELATED"/>
    <property type="match status" value="1"/>
</dbReference>
<comment type="caution">
    <text evidence="4">The sequence shown here is derived from an EMBL/GenBank/DDBJ whole genome shotgun (WGS) entry which is preliminary data.</text>
</comment>
<dbReference type="Proteomes" id="UP000033558">
    <property type="component" value="Unassembled WGS sequence"/>
</dbReference>
<dbReference type="PROSITE" id="PS01081">
    <property type="entry name" value="HTH_TETR_1"/>
    <property type="match status" value="1"/>
</dbReference>
<sequence>MDKRNVRQRIINLAIKQIRTAGYQSISLRKLMSKLHLTTGAFYKHFRNKSELFYAVFDQISTQIYINIYDQVGGLVDSNPKKALYGVAKILLDYFVNEPYLVDFFLYNSQIENGHDFLKGGQAVVNIFDLIRLILKNLIEQYQLAVTIEELYVQAWAFLNGYGMLLRNGIITVEDQLIKKTITMLIKGQKSHPE</sequence>
<dbReference type="Gene3D" id="1.10.10.60">
    <property type="entry name" value="Homeodomain-like"/>
    <property type="match status" value="1"/>
</dbReference>
<proteinExistence type="predicted"/>
<dbReference type="PROSITE" id="PS50977">
    <property type="entry name" value="HTH_TETR_2"/>
    <property type="match status" value="1"/>
</dbReference>